<evidence type="ECO:0000313" key="2">
    <source>
        <dbReference type="EMBL" id="MBO0661110.1"/>
    </source>
</evidence>
<reference evidence="2" key="1">
    <citation type="submission" date="2021-03" db="EMBL/GenBank/DDBJ databases">
        <title>Whole genome sequence of Jiella sp. CQZ9-1.</title>
        <authorList>
            <person name="Tuo L."/>
        </authorList>
    </citation>
    <scope>NUCLEOTIDE SEQUENCE</scope>
    <source>
        <strain evidence="2">CQZ9-1</strain>
    </source>
</reference>
<keyword evidence="3" id="KW-1185">Reference proteome</keyword>
<comment type="caution">
    <text evidence="2">The sequence shown here is derived from an EMBL/GenBank/DDBJ whole genome shotgun (WGS) entry which is preliminary data.</text>
</comment>
<gene>
    <name evidence="2" type="ORF">J1C48_00850</name>
</gene>
<dbReference type="EMBL" id="JAFMPP010000001">
    <property type="protein sequence ID" value="MBO0661110.1"/>
    <property type="molecule type" value="Genomic_DNA"/>
</dbReference>
<dbReference type="RefSeq" id="WP_207255750.1">
    <property type="nucleotide sequence ID" value="NZ_JAFMPP010000001.1"/>
</dbReference>
<dbReference type="Proteomes" id="UP000664122">
    <property type="component" value="Unassembled WGS sequence"/>
</dbReference>
<evidence type="ECO:0000313" key="3">
    <source>
        <dbReference type="Proteomes" id="UP000664122"/>
    </source>
</evidence>
<protein>
    <submittedName>
        <fullName evidence="2">Uncharacterized protein</fullName>
    </submittedName>
</protein>
<evidence type="ECO:0000256" key="1">
    <source>
        <dbReference type="SAM" id="MobiDB-lite"/>
    </source>
</evidence>
<organism evidence="2 3">
    <name type="scientific">Jiella flava</name>
    <dbReference type="NCBI Taxonomy" id="2816857"/>
    <lineage>
        <taxon>Bacteria</taxon>
        <taxon>Pseudomonadati</taxon>
        <taxon>Pseudomonadota</taxon>
        <taxon>Alphaproteobacteria</taxon>
        <taxon>Hyphomicrobiales</taxon>
        <taxon>Aurantimonadaceae</taxon>
        <taxon>Jiella</taxon>
    </lineage>
</organism>
<dbReference type="AlphaFoldDB" id="A0A939FTH7"/>
<accession>A0A939FTH7</accession>
<feature type="region of interest" description="Disordered" evidence="1">
    <location>
        <begin position="64"/>
        <end position="84"/>
    </location>
</feature>
<sequence>MLSNIGSTFLIGSIHFLRFGPPALSPTNRHAALGLYRSGELLLKLACPVVMIAHCLNFGPTRPSAASIDARPGTPWLANKSPLK</sequence>
<proteinExistence type="predicted"/>
<name>A0A939FTH7_9HYPH</name>